<dbReference type="Proteomes" id="UP000237481">
    <property type="component" value="Unassembled WGS sequence"/>
</dbReference>
<reference evidence="1 2" key="1">
    <citation type="submission" date="2018-01" db="EMBL/GenBank/DDBJ databases">
        <title>Harnessing the power of phylogenomics to disentangle the directionality and signatures of interkingdom host jumping in the parasitic fungal genus Tolypocladium.</title>
        <authorList>
            <person name="Quandt C.A."/>
            <person name="Patterson W."/>
            <person name="Spatafora J.W."/>
        </authorList>
    </citation>
    <scope>NUCLEOTIDE SEQUENCE [LARGE SCALE GENOMIC DNA]</scope>
    <source>
        <strain evidence="1 2">NRBC 100945</strain>
    </source>
</reference>
<proteinExistence type="predicted"/>
<evidence type="ECO:0000313" key="2">
    <source>
        <dbReference type="Proteomes" id="UP000237481"/>
    </source>
</evidence>
<dbReference type="AlphaFoldDB" id="A0A2S4L3D8"/>
<comment type="caution">
    <text evidence="1">The sequence shown here is derived from an EMBL/GenBank/DDBJ whole genome shotgun (WGS) entry which is preliminary data.</text>
</comment>
<accession>A0A2S4L3D8</accession>
<keyword evidence="2" id="KW-1185">Reference proteome</keyword>
<name>A0A2S4L3D8_9HYPO</name>
<sequence length="86" mass="9347">MASFLKAYFNLLGTSLASDAGPLFMLCPLTSPLSIDVTISNLPTNTRREFQLHLATEPALFEPQDAFGDIRFALLSAATRPFSSLP</sequence>
<evidence type="ECO:0000313" key="1">
    <source>
        <dbReference type="EMBL" id="POR36966.1"/>
    </source>
</evidence>
<organism evidence="1 2">
    <name type="scientific">Tolypocladium paradoxum</name>
    <dbReference type="NCBI Taxonomy" id="94208"/>
    <lineage>
        <taxon>Eukaryota</taxon>
        <taxon>Fungi</taxon>
        <taxon>Dikarya</taxon>
        <taxon>Ascomycota</taxon>
        <taxon>Pezizomycotina</taxon>
        <taxon>Sordariomycetes</taxon>
        <taxon>Hypocreomycetidae</taxon>
        <taxon>Hypocreales</taxon>
        <taxon>Ophiocordycipitaceae</taxon>
        <taxon>Tolypocladium</taxon>
    </lineage>
</organism>
<dbReference type="EMBL" id="PKSG01000289">
    <property type="protein sequence ID" value="POR36966.1"/>
    <property type="molecule type" value="Genomic_DNA"/>
</dbReference>
<gene>
    <name evidence="1" type="ORF">TPAR_02834</name>
</gene>
<protein>
    <submittedName>
        <fullName evidence="1">Uncharacterized protein</fullName>
    </submittedName>
</protein>